<feature type="compositionally biased region" description="Low complexity" evidence="1">
    <location>
        <begin position="246"/>
        <end position="258"/>
    </location>
</feature>
<dbReference type="RefSeq" id="XP_007404824.1">
    <property type="nucleotide sequence ID" value="XM_007404762.1"/>
</dbReference>
<dbReference type="InParanoid" id="F4R6K4"/>
<protein>
    <submittedName>
        <fullName evidence="2">Uncharacterized protein</fullName>
    </submittedName>
</protein>
<feature type="region of interest" description="Disordered" evidence="1">
    <location>
        <begin position="199"/>
        <end position="220"/>
    </location>
</feature>
<dbReference type="Proteomes" id="UP000001072">
    <property type="component" value="Unassembled WGS sequence"/>
</dbReference>
<dbReference type="GeneID" id="18929260"/>
<dbReference type="KEGG" id="mlr:MELLADRAFT_58965"/>
<organism evidence="3">
    <name type="scientific">Melampsora larici-populina (strain 98AG31 / pathotype 3-4-7)</name>
    <name type="common">Poplar leaf rust fungus</name>
    <dbReference type="NCBI Taxonomy" id="747676"/>
    <lineage>
        <taxon>Eukaryota</taxon>
        <taxon>Fungi</taxon>
        <taxon>Dikarya</taxon>
        <taxon>Basidiomycota</taxon>
        <taxon>Pucciniomycotina</taxon>
        <taxon>Pucciniomycetes</taxon>
        <taxon>Pucciniales</taxon>
        <taxon>Melampsoraceae</taxon>
        <taxon>Melampsora</taxon>
    </lineage>
</organism>
<dbReference type="VEuPathDB" id="FungiDB:MELLADRAFT_58965"/>
<dbReference type="HOGENOM" id="CLU_561476_0_0_1"/>
<accession>F4R6K4</accession>
<keyword evidence="3" id="KW-1185">Reference proteome</keyword>
<name>F4R6K4_MELLP</name>
<evidence type="ECO:0000313" key="3">
    <source>
        <dbReference type="Proteomes" id="UP000001072"/>
    </source>
</evidence>
<dbReference type="EMBL" id="GL883091">
    <property type="protein sequence ID" value="EGG12449.1"/>
    <property type="molecule type" value="Genomic_DNA"/>
</dbReference>
<proteinExistence type="predicted"/>
<feature type="region of interest" description="Disordered" evidence="1">
    <location>
        <begin position="106"/>
        <end position="133"/>
    </location>
</feature>
<evidence type="ECO:0000313" key="2">
    <source>
        <dbReference type="EMBL" id="EGG12449.1"/>
    </source>
</evidence>
<feature type="compositionally biased region" description="Low complexity" evidence="1">
    <location>
        <begin position="116"/>
        <end position="128"/>
    </location>
</feature>
<evidence type="ECO:0000256" key="1">
    <source>
        <dbReference type="SAM" id="MobiDB-lite"/>
    </source>
</evidence>
<sequence>MKLIRIKSSLSYFKKCATKAKTWLAVAANKFHRSRDGFDPSVSIGLSSTSPPHTSSFSSATSFAHPSTPITYISIDTSSLVTPTYLPFSSVYGLPVTSHTSLPLLAPTSGPPSTPISPTSVESSPPSTQFSPMSIYSGPLVTPTFRGYYNHFNEDSPPLSTPARFTTIESSQVSTDVTPQDASGEQNWIQLAREIHRRSPTPSCPRQALPAHESSPPTQQICSTSDQLYLISPSASTSTCSTTITSSEVSSEITPEITPRTPQPYAHCASNQSPQLTRKRCFSVIMDDDDSVPPYKRNRLALPGPVTLDNSCQTLVLSARKRRFAISMDDEDTEHPHKRYKFGSSACIFLADGFPPPYTSRDRNGWFLNEHKGQIFWAAYPSSAPFTLIVNDSNT</sequence>
<dbReference type="AlphaFoldDB" id="F4R6K4"/>
<feature type="region of interest" description="Disordered" evidence="1">
    <location>
        <begin position="246"/>
        <end position="270"/>
    </location>
</feature>
<reference evidence="3" key="1">
    <citation type="journal article" date="2011" name="Proc. Natl. Acad. Sci. U.S.A.">
        <title>Obligate biotrophy features unraveled by the genomic analysis of rust fungi.</title>
        <authorList>
            <person name="Duplessis S."/>
            <person name="Cuomo C.A."/>
            <person name="Lin Y.-C."/>
            <person name="Aerts A."/>
            <person name="Tisserant E."/>
            <person name="Veneault-Fourrey C."/>
            <person name="Joly D.L."/>
            <person name="Hacquard S."/>
            <person name="Amselem J."/>
            <person name="Cantarel B.L."/>
            <person name="Chiu R."/>
            <person name="Coutinho P.M."/>
            <person name="Feau N."/>
            <person name="Field M."/>
            <person name="Frey P."/>
            <person name="Gelhaye E."/>
            <person name="Goldberg J."/>
            <person name="Grabherr M.G."/>
            <person name="Kodira C.D."/>
            <person name="Kohler A."/>
            <person name="Kuees U."/>
            <person name="Lindquist E.A."/>
            <person name="Lucas S.M."/>
            <person name="Mago R."/>
            <person name="Mauceli E."/>
            <person name="Morin E."/>
            <person name="Murat C."/>
            <person name="Pangilinan J.L."/>
            <person name="Park R."/>
            <person name="Pearson M."/>
            <person name="Quesneville H."/>
            <person name="Rouhier N."/>
            <person name="Sakthikumar S."/>
            <person name="Salamov A.A."/>
            <person name="Schmutz J."/>
            <person name="Selles B."/>
            <person name="Shapiro H."/>
            <person name="Tanguay P."/>
            <person name="Tuskan G.A."/>
            <person name="Henrissat B."/>
            <person name="Van de Peer Y."/>
            <person name="Rouze P."/>
            <person name="Ellis J.G."/>
            <person name="Dodds P.N."/>
            <person name="Schein J.E."/>
            <person name="Zhong S."/>
            <person name="Hamelin R.C."/>
            <person name="Grigoriev I.V."/>
            <person name="Szabo L.J."/>
            <person name="Martin F."/>
        </authorList>
    </citation>
    <scope>NUCLEOTIDE SEQUENCE [LARGE SCALE GENOMIC DNA]</scope>
    <source>
        <strain evidence="3">98AG31 / pathotype 3-4-7</strain>
    </source>
</reference>
<gene>
    <name evidence="2" type="ORF">MELLADRAFT_58965</name>
</gene>